<gene>
    <name evidence="2" type="ORF">A7J57_21890</name>
</gene>
<dbReference type="Gene3D" id="3.90.850.10">
    <property type="entry name" value="Fumarylacetoacetase-like, C-terminal domain"/>
    <property type="match status" value="1"/>
</dbReference>
<organism evidence="2 3">
    <name type="scientific">Agrobacterium tumefaciens</name>
    <dbReference type="NCBI Taxonomy" id="358"/>
    <lineage>
        <taxon>Bacteria</taxon>
        <taxon>Pseudomonadati</taxon>
        <taxon>Pseudomonadota</taxon>
        <taxon>Alphaproteobacteria</taxon>
        <taxon>Hyphomicrobiales</taxon>
        <taxon>Rhizobiaceae</taxon>
        <taxon>Rhizobium/Agrobacterium group</taxon>
        <taxon>Agrobacterium</taxon>
        <taxon>Agrobacterium tumefaciens complex</taxon>
    </lineage>
</organism>
<dbReference type="SUPFAM" id="SSF56529">
    <property type="entry name" value="FAH"/>
    <property type="match status" value="1"/>
</dbReference>
<evidence type="ECO:0000313" key="2">
    <source>
        <dbReference type="EMBL" id="OAE48341.1"/>
    </source>
</evidence>
<accession>A0A176XFF0</accession>
<evidence type="ECO:0000313" key="3">
    <source>
        <dbReference type="Proteomes" id="UP000077098"/>
    </source>
</evidence>
<dbReference type="Proteomes" id="UP000077098">
    <property type="component" value="Unassembled WGS sequence"/>
</dbReference>
<sequence length="232" mass="25350">MIQAAKGMVSKFGSGSLQVLAAGYERVTGSVLAPMRPRANYYCYPQYYMGNGRSLIADQDELEWPLFSTVLDFELEIGLIISKQIRDCSPEVAQSAIGALCIINDWSARDTQWDDTRRGTFGGVVKAKTFAGSMSAIVVTSDDVLSQFSKLQGRVRVNGEIWCEGQTAGAMYEPWEMVRYAAMGETLYPGDILATGCLPGCSGLELGRFPKKGDLVQLEIDGIGTLANRIKY</sequence>
<dbReference type="InterPro" id="IPR011234">
    <property type="entry name" value="Fumarylacetoacetase-like_C"/>
</dbReference>
<protein>
    <recommendedName>
        <fullName evidence="1">Fumarylacetoacetase-like C-terminal domain-containing protein</fullName>
    </recommendedName>
</protein>
<reference evidence="2 3" key="1">
    <citation type="submission" date="2016-05" db="EMBL/GenBank/DDBJ databases">
        <authorList>
            <person name="Lavstsen T."/>
            <person name="Jespersen J.S."/>
        </authorList>
    </citation>
    <scope>NUCLEOTIDE SEQUENCE [LARGE SCALE GENOMIC DNA]</scope>
    <source>
        <strain evidence="2 3">KCJ1736</strain>
    </source>
</reference>
<dbReference type="InterPro" id="IPR036663">
    <property type="entry name" value="Fumarylacetoacetase_C_sf"/>
</dbReference>
<feature type="domain" description="Fumarylacetoacetase-like C-terminal" evidence="1">
    <location>
        <begin position="43"/>
        <end position="230"/>
    </location>
</feature>
<dbReference type="EMBL" id="LXPS01000006">
    <property type="protein sequence ID" value="OAE48341.1"/>
    <property type="molecule type" value="Genomic_DNA"/>
</dbReference>
<dbReference type="Pfam" id="PF01557">
    <property type="entry name" value="FAA_hydrolase"/>
    <property type="match status" value="1"/>
</dbReference>
<dbReference type="AlphaFoldDB" id="A0A176XFF0"/>
<dbReference type="PANTHER" id="PTHR43211:SF1">
    <property type="entry name" value="BLL6422 PROTEIN"/>
    <property type="match status" value="1"/>
</dbReference>
<dbReference type="GO" id="GO:0003824">
    <property type="term" value="F:catalytic activity"/>
    <property type="evidence" value="ECO:0007669"/>
    <property type="project" value="InterPro"/>
</dbReference>
<name>A0A176XFF0_AGRTU</name>
<comment type="caution">
    <text evidence="2">The sequence shown here is derived from an EMBL/GenBank/DDBJ whole genome shotgun (WGS) entry which is preliminary data.</text>
</comment>
<evidence type="ECO:0000259" key="1">
    <source>
        <dbReference type="Pfam" id="PF01557"/>
    </source>
</evidence>
<dbReference type="PANTHER" id="PTHR43211">
    <property type="entry name" value="FUMARYLACETOACETATE HYDROLASE"/>
    <property type="match status" value="1"/>
</dbReference>
<proteinExistence type="predicted"/>